<organism evidence="4 5">
    <name type="scientific">Jaminaea rosea</name>
    <dbReference type="NCBI Taxonomy" id="1569628"/>
    <lineage>
        <taxon>Eukaryota</taxon>
        <taxon>Fungi</taxon>
        <taxon>Dikarya</taxon>
        <taxon>Basidiomycota</taxon>
        <taxon>Ustilaginomycotina</taxon>
        <taxon>Exobasidiomycetes</taxon>
        <taxon>Microstromatales</taxon>
        <taxon>Microstromatales incertae sedis</taxon>
        <taxon>Jaminaea</taxon>
    </lineage>
</organism>
<dbReference type="Gene3D" id="3.30.479.30">
    <property type="entry name" value="Band 7 domain"/>
    <property type="match status" value="1"/>
</dbReference>
<dbReference type="AlphaFoldDB" id="A0A316UIB4"/>
<dbReference type="Proteomes" id="UP000245884">
    <property type="component" value="Unassembled WGS sequence"/>
</dbReference>
<evidence type="ECO:0000313" key="5">
    <source>
        <dbReference type="Proteomes" id="UP000245884"/>
    </source>
</evidence>
<name>A0A316UIB4_9BASI</name>
<keyword evidence="4" id="KW-0645">Protease</keyword>
<feature type="compositionally biased region" description="Polar residues" evidence="2">
    <location>
        <begin position="31"/>
        <end position="42"/>
    </location>
</feature>
<dbReference type="PRINTS" id="PR00721">
    <property type="entry name" value="STOMATIN"/>
</dbReference>
<dbReference type="InterPro" id="IPR001107">
    <property type="entry name" value="Band_7"/>
</dbReference>
<dbReference type="GeneID" id="37029705"/>
<accession>A0A316UIB4</accession>
<dbReference type="EMBL" id="KZ819678">
    <property type="protein sequence ID" value="PWN24959.1"/>
    <property type="molecule type" value="Genomic_DNA"/>
</dbReference>
<reference evidence="4 5" key="1">
    <citation type="journal article" date="2018" name="Mol. Biol. Evol.">
        <title>Broad Genomic Sampling Reveals a Smut Pathogenic Ancestry of the Fungal Clade Ustilaginomycotina.</title>
        <authorList>
            <person name="Kijpornyongpan T."/>
            <person name="Mondo S.J."/>
            <person name="Barry K."/>
            <person name="Sandor L."/>
            <person name="Lee J."/>
            <person name="Lipzen A."/>
            <person name="Pangilinan J."/>
            <person name="LaButti K."/>
            <person name="Hainaut M."/>
            <person name="Henrissat B."/>
            <person name="Grigoriev I.V."/>
            <person name="Spatafora J.W."/>
            <person name="Aime M.C."/>
        </authorList>
    </citation>
    <scope>NUCLEOTIDE SEQUENCE [LARGE SCALE GENOMIC DNA]</scope>
    <source>
        <strain evidence="4 5">MCA 5214</strain>
    </source>
</reference>
<protein>
    <submittedName>
        <fullName evidence="4">Membrane protease subunit, stomatin/prohibitin like protein</fullName>
    </submittedName>
</protein>
<dbReference type="GO" id="GO:0006508">
    <property type="term" value="P:proteolysis"/>
    <property type="evidence" value="ECO:0007669"/>
    <property type="project" value="UniProtKB-KW"/>
</dbReference>
<feature type="compositionally biased region" description="Basic and acidic residues" evidence="2">
    <location>
        <begin position="1"/>
        <end position="10"/>
    </location>
</feature>
<dbReference type="GO" id="GO:0008233">
    <property type="term" value="F:peptidase activity"/>
    <property type="evidence" value="ECO:0007669"/>
    <property type="project" value="UniProtKB-KW"/>
</dbReference>
<proteinExistence type="inferred from homology"/>
<feature type="compositionally biased region" description="Basic and acidic residues" evidence="2">
    <location>
        <begin position="17"/>
        <end position="30"/>
    </location>
</feature>
<dbReference type="Pfam" id="PF01145">
    <property type="entry name" value="Band_7"/>
    <property type="match status" value="1"/>
</dbReference>
<dbReference type="SUPFAM" id="SSF117892">
    <property type="entry name" value="Band 7/SPFH domain"/>
    <property type="match status" value="1"/>
</dbReference>
<dbReference type="FunFam" id="3.30.479.30:FF:000004">
    <property type="entry name" value="Putative membrane protease family, stomatin"/>
    <property type="match status" value="1"/>
</dbReference>
<dbReference type="InterPro" id="IPR001972">
    <property type="entry name" value="Stomatin_HflK_fam"/>
</dbReference>
<dbReference type="Gene3D" id="6.10.250.2090">
    <property type="match status" value="1"/>
</dbReference>
<sequence>MSAADNDVKGKAPTTAADHDPAFAALHDENATSLDDTPTHTSAPRRAQKAHNDGGLIKVQPLRKAEMQPSYAQDIGGDDGPHSFYSSFMSGLGSCIGAFGQIPCCLCFPSPFKTIPQGRVGLVSTWGRFTRAHDPGLIRLNVVSESLQLVDVRVTICAIPTQSIITKDNLSVEVDSVVQFVINNPYRAVYGVGNVTNALIERAQTTLRDVVGSRNLQSLISDREAVALQVEELVESVAEKWGVAVESILIKDIKISKSLQESLSAAATQRRLGESRIIQARSEVEAAKLLRLAANELASGPALQIRELDAMQSMAKNANAKVIFFPMHSQGQMPGGIGAQVAPQGAPTPAGGNMQQYMAMSEMAEQ</sequence>
<dbReference type="GO" id="GO:0005886">
    <property type="term" value="C:plasma membrane"/>
    <property type="evidence" value="ECO:0007669"/>
    <property type="project" value="InterPro"/>
</dbReference>
<dbReference type="InterPro" id="IPR043202">
    <property type="entry name" value="Band-7_stomatin-like"/>
</dbReference>
<feature type="domain" description="Band 7" evidence="3">
    <location>
        <begin position="110"/>
        <end position="267"/>
    </location>
</feature>
<evidence type="ECO:0000313" key="4">
    <source>
        <dbReference type="EMBL" id="PWN24959.1"/>
    </source>
</evidence>
<dbReference type="InterPro" id="IPR036013">
    <property type="entry name" value="Band_7/SPFH_dom_sf"/>
</dbReference>
<dbReference type="SMART" id="SM00244">
    <property type="entry name" value="PHB"/>
    <property type="match status" value="1"/>
</dbReference>
<gene>
    <name evidence="4" type="ORF">BDZ90DRAFT_256201</name>
</gene>
<evidence type="ECO:0000256" key="1">
    <source>
        <dbReference type="ARBA" id="ARBA00008164"/>
    </source>
</evidence>
<dbReference type="RefSeq" id="XP_025359571.1">
    <property type="nucleotide sequence ID" value="XM_025507882.1"/>
</dbReference>
<dbReference type="PANTHER" id="PTHR10264">
    <property type="entry name" value="BAND 7 PROTEIN-RELATED"/>
    <property type="match status" value="1"/>
</dbReference>
<dbReference type="GO" id="GO:0098552">
    <property type="term" value="C:side of membrane"/>
    <property type="evidence" value="ECO:0007669"/>
    <property type="project" value="UniProtKB-ARBA"/>
</dbReference>
<keyword evidence="4" id="KW-0378">Hydrolase</keyword>
<comment type="similarity">
    <text evidence="1">Belongs to the band 7/mec-2 family.</text>
</comment>
<evidence type="ECO:0000259" key="3">
    <source>
        <dbReference type="SMART" id="SM00244"/>
    </source>
</evidence>
<dbReference type="OrthoDB" id="2105077at2759"/>
<dbReference type="CDD" id="cd13437">
    <property type="entry name" value="SPFH_alloslipin"/>
    <property type="match status" value="1"/>
</dbReference>
<keyword evidence="5" id="KW-1185">Reference proteome</keyword>
<dbReference type="PANTHER" id="PTHR10264:SF19">
    <property type="entry name" value="AT06885P-RELATED"/>
    <property type="match status" value="1"/>
</dbReference>
<evidence type="ECO:0000256" key="2">
    <source>
        <dbReference type="SAM" id="MobiDB-lite"/>
    </source>
</evidence>
<feature type="region of interest" description="Disordered" evidence="2">
    <location>
        <begin position="1"/>
        <end position="57"/>
    </location>
</feature>
<dbReference type="STRING" id="1569628.A0A316UIB4"/>